<gene>
    <name evidence="2" type="primary">wbbL</name>
    <name evidence="2" type="ORF">A6F65_00837</name>
</gene>
<evidence type="ECO:0000313" key="2">
    <source>
        <dbReference type="EMBL" id="ANU07155.1"/>
    </source>
</evidence>
<dbReference type="OrthoDB" id="9771846at2"/>
<dbReference type="Pfam" id="PF00535">
    <property type="entry name" value="Glycos_transf_2"/>
    <property type="match status" value="1"/>
</dbReference>
<keyword evidence="2" id="KW-0328">Glycosyltransferase</keyword>
<proteinExistence type="predicted"/>
<reference evidence="2 3" key="1">
    <citation type="submission" date="2016-07" db="EMBL/GenBank/DDBJ databases">
        <title>Complete genome sequence of Altererythrobacter namhicola JCM 16345T, containing esterase-encoding genes.</title>
        <authorList>
            <person name="Cheng H."/>
            <person name="Wu Y.-H."/>
            <person name="Jian S.-L."/>
            <person name="Huo Y.-Y."/>
            <person name="Wang C.-S."/>
            <person name="Xu X.-W."/>
        </authorList>
    </citation>
    <scope>NUCLEOTIDE SEQUENCE [LARGE SCALE GENOMIC DNA]</scope>
    <source>
        <strain evidence="2 3">JCM 16345</strain>
    </source>
</reference>
<evidence type="ECO:0000259" key="1">
    <source>
        <dbReference type="Pfam" id="PF00535"/>
    </source>
</evidence>
<feature type="domain" description="Glycosyltransferase 2-like" evidence="1">
    <location>
        <begin position="7"/>
        <end position="139"/>
    </location>
</feature>
<dbReference type="AlphaFoldDB" id="A0A1C7D6S1"/>
<dbReference type="SUPFAM" id="SSF53448">
    <property type="entry name" value="Nucleotide-diphospho-sugar transferases"/>
    <property type="match status" value="1"/>
</dbReference>
<dbReference type="CDD" id="cd04186">
    <property type="entry name" value="GT_2_like_c"/>
    <property type="match status" value="1"/>
</dbReference>
<dbReference type="RefSeq" id="WP_067786227.1">
    <property type="nucleotide sequence ID" value="NZ_CP016545.1"/>
</dbReference>
<organism evidence="2 3">
    <name type="scientific">Paraurantiacibacter namhicola</name>
    <dbReference type="NCBI Taxonomy" id="645517"/>
    <lineage>
        <taxon>Bacteria</taxon>
        <taxon>Pseudomonadati</taxon>
        <taxon>Pseudomonadota</taxon>
        <taxon>Alphaproteobacteria</taxon>
        <taxon>Sphingomonadales</taxon>
        <taxon>Erythrobacteraceae</taxon>
        <taxon>Paraurantiacibacter</taxon>
    </lineage>
</organism>
<dbReference type="InterPro" id="IPR001173">
    <property type="entry name" value="Glyco_trans_2-like"/>
</dbReference>
<dbReference type="KEGG" id="anh:A6F65_00837"/>
<dbReference type="EC" id="2.4.1.289" evidence="2"/>
<accession>A0A1C7D6S1</accession>
<dbReference type="EMBL" id="CP016545">
    <property type="protein sequence ID" value="ANU07155.1"/>
    <property type="molecule type" value="Genomic_DNA"/>
</dbReference>
<keyword evidence="2" id="KW-0808">Transferase</keyword>
<protein>
    <submittedName>
        <fullName evidence="2">N-acetylglucosaminyl-diphospho-decaprenol L-rhamnosyltransferase</fullName>
        <ecNumber evidence="2">2.4.1.289</ecNumber>
    </submittedName>
</protein>
<name>A0A1C7D6S1_9SPHN</name>
<dbReference type="InterPro" id="IPR029044">
    <property type="entry name" value="Nucleotide-diphossugar_trans"/>
</dbReference>
<sequence>MSAPELSVLIVNWNTREMTLECLRSLYAETSTTDFECILVDNGSHDGSAEAIAAEFPQVRLMAESENHGFAKANNLAAEIARGEYLLLLNSDTLVLDGAIDRLMDFARANPDAKVWGGRTVFGDGSLNIGSAWGQLTPWSAFCFGSGLSLLKVNAFDPEAMRGWDRSTERQVDIVSGCFFLMKRAFWNELGGFDLSFFMYGEEAELCARARKARAEPRVTPDATIVHYGGASATSKWQSRYYVLAAKIALARKHLGEGSANWIRRFFVSGVGLRSFGYRALAALTGKGRRQAEVWTEVWNRREGWQNGKPPSS</sequence>
<dbReference type="Proteomes" id="UP000092698">
    <property type="component" value="Chromosome"/>
</dbReference>
<dbReference type="GO" id="GO:0102096">
    <property type="term" value="F:decaprenyl-N-acetyl-alpha-D-glucosaminyl-pyrophosphate:dTDP-alpha-L-rhamnose rhamnosyltransferase activity"/>
    <property type="evidence" value="ECO:0007669"/>
    <property type="project" value="UniProtKB-EC"/>
</dbReference>
<evidence type="ECO:0000313" key="3">
    <source>
        <dbReference type="Proteomes" id="UP000092698"/>
    </source>
</evidence>
<dbReference type="STRING" id="645517.A6F65_00837"/>
<dbReference type="PANTHER" id="PTHR43179:SF7">
    <property type="entry name" value="RHAMNOSYLTRANSFERASE WBBL"/>
    <property type="match status" value="1"/>
</dbReference>
<dbReference type="Gene3D" id="3.90.550.10">
    <property type="entry name" value="Spore Coat Polysaccharide Biosynthesis Protein SpsA, Chain A"/>
    <property type="match status" value="1"/>
</dbReference>
<keyword evidence="3" id="KW-1185">Reference proteome</keyword>
<dbReference type="PANTHER" id="PTHR43179">
    <property type="entry name" value="RHAMNOSYLTRANSFERASE WBBL"/>
    <property type="match status" value="1"/>
</dbReference>